<feature type="non-terminal residue" evidence="1">
    <location>
        <position position="31"/>
    </location>
</feature>
<name>A0A392PIG0_9FABA</name>
<keyword evidence="2" id="KW-1185">Reference proteome</keyword>
<evidence type="ECO:0000313" key="2">
    <source>
        <dbReference type="Proteomes" id="UP000265520"/>
    </source>
</evidence>
<dbReference type="Proteomes" id="UP000265520">
    <property type="component" value="Unassembled WGS sequence"/>
</dbReference>
<evidence type="ECO:0000313" key="1">
    <source>
        <dbReference type="EMBL" id="MCI11427.1"/>
    </source>
</evidence>
<proteinExistence type="predicted"/>
<dbReference type="EMBL" id="LXQA010080122">
    <property type="protein sequence ID" value="MCI11427.1"/>
    <property type="molecule type" value="Genomic_DNA"/>
</dbReference>
<dbReference type="AlphaFoldDB" id="A0A392PIG0"/>
<protein>
    <submittedName>
        <fullName evidence="1">26S proteasome non-ATPase regulatory subunit 14</fullName>
    </submittedName>
</protein>
<comment type="caution">
    <text evidence="1">The sequence shown here is derived from an EMBL/GenBank/DDBJ whole genome shotgun (WGS) entry which is preliminary data.</text>
</comment>
<sequence>MLLNLHKKKWTDGLTLRRFDSHSKTNEQTVQ</sequence>
<reference evidence="1 2" key="1">
    <citation type="journal article" date="2018" name="Front. Plant Sci.">
        <title>Red Clover (Trifolium pratense) and Zigzag Clover (T. medium) - A Picture of Genomic Similarities and Differences.</title>
        <authorList>
            <person name="Dluhosova J."/>
            <person name="Istvanek J."/>
            <person name="Nedelnik J."/>
            <person name="Repkova J."/>
        </authorList>
    </citation>
    <scope>NUCLEOTIDE SEQUENCE [LARGE SCALE GENOMIC DNA]</scope>
    <source>
        <strain evidence="2">cv. 10/8</strain>
        <tissue evidence="1">Leaf</tissue>
    </source>
</reference>
<accession>A0A392PIG0</accession>
<organism evidence="1 2">
    <name type="scientific">Trifolium medium</name>
    <dbReference type="NCBI Taxonomy" id="97028"/>
    <lineage>
        <taxon>Eukaryota</taxon>
        <taxon>Viridiplantae</taxon>
        <taxon>Streptophyta</taxon>
        <taxon>Embryophyta</taxon>
        <taxon>Tracheophyta</taxon>
        <taxon>Spermatophyta</taxon>
        <taxon>Magnoliopsida</taxon>
        <taxon>eudicotyledons</taxon>
        <taxon>Gunneridae</taxon>
        <taxon>Pentapetalae</taxon>
        <taxon>rosids</taxon>
        <taxon>fabids</taxon>
        <taxon>Fabales</taxon>
        <taxon>Fabaceae</taxon>
        <taxon>Papilionoideae</taxon>
        <taxon>50 kb inversion clade</taxon>
        <taxon>NPAAA clade</taxon>
        <taxon>Hologalegina</taxon>
        <taxon>IRL clade</taxon>
        <taxon>Trifolieae</taxon>
        <taxon>Trifolium</taxon>
    </lineage>
</organism>
<dbReference type="GO" id="GO:0000502">
    <property type="term" value="C:proteasome complex"/>
    <property type="evidence" value="ECO:0007669"/>
    <property type="project" value="UniProtKB-KW"/>
</dbReference>
<keyword evidence="1" id="KW-0647">Proteasome</keyword>